<evidence type="ECO:0000313" key="1">
    <source>
        <dbReference type="EMBL" id="KAJ7368725.1"/>
    </source>
</evidence>
<sequence>MILTLFLALGWLGLGILRLDQILRGYHGLRSISSKTSFGRVRRSQKYLNIAQVMNL</sequence>
<dbReference type="AlphaFoldDB" id="A0AAD7F7H2"/>
<reference evidence="1" key="1">
    <citation type="submission" date="2023-03" db="EMBL/GenBank/DDBJ databases">
        <title>Massive genome expansion in bonnet fungi (Mycena s.s.) driven by repeated elements and novel gene families across ecological guilds.</title>
        <authorList>
            <consortium name="Lawrence Berkeley National Laboratory"/>
            <person name="Harder C.B."/>
            <person name="Miyauchi S."/>
            <person name="Viragh M."/>
            <person name="Kuo A."/>
            <person name="Thoen E."/>
            <person name="Andreopoulos B."/>
            <person name="Lu D."/>
            <person name="Skrede I."/>
            <person name="Drula E."/>
            <person name="Henrissat B."/>
            <person name="Morin E."/>
            <person name="Kohler A."/>
            <person name="Barry K."/>
            <person name="LaButti K."/>
            <person name="Morin E."/>
            <person name="Salamov A."/>
            <person name="Lipzen A."/>
            <person name="Mereny Z."/>
            <person name="Hegedus B."/>
            <person name="Baldrian P."/>
            <person name="Stursova M."/>
            <person name="Weitz H."/>
            <person name="Taylor A."/>
            <person name="Grigoriev I.V."/>
            <person name="Nagy L.G."/>
            <person name="Martin F."/>
            <person name="Kauserud H."/>
        </authorList>
    </citation>
    <scope>NUCLEOTIDE SEQUENCE</scope>
    <source>
        <strain evidence="1">CBHHK002</strain>
    </source>
</reference>
<accession>A0AAD7F7H2</accession>
<evidence type="ECO:0000313" key="2">
    <source>
        <dbReference type="Proteomes" id="UP001218218"/>
    </source>
</evidence>
<dbReference type="Proteomes" id="UP001218218">
    <property type="component" value="Unassembled WGS sequence"/>
</dbReference>
<protein>
    <submittedName>
        <fullName evidence="1">Uncharacterized protein</fullName>
    </submittedName>
</protein>
<dbReference type="EMBL" id="JARIHO010000001">
    <property type="protein sequence ID" value="KAJ7368725.1"/>
    <property type="molecule type" value="Genomic_DNA"/>
</dbReference>
<keyword evidence="2" id="KW-1185">Reference proteome</keyword>
<proteinExistence type="predicted"/>
<organism evidence="1 2">
    <name type="scientific">Mycena albidolilacea</name>
    <dbReference type="NCBI Taxonomy" id="1033008"/>
    <lineage>
        <taxon>Eukaryota</taxon>
        <taxon>Fungi</taxon>
        <taxon>Dikarya</taxon>
        <taxon>Basidiomycota</taxon>
        <taxon>Agaricomycotina</taxon>
        <taxon>Agaricomycetes</taxon>
        <taxon>Agaricomycetidae</taxon>
        <taxon>Agaricales</taxon>
        <taxon>Marasmiineae</taxon>
        <taxon>Mycenaceae</taxon>
        <taxon>Mycena</taxon>
    </lineage>
</organism>
<comment type="caution">
    <text evidence="1">The sequence shown here is derived from an EMBL/GenBank/DDBJ whole genome shotgun (WGS) entry which is preliminary data.</text>
</comment>
<name>A0AAD7F7H2_9AGAR</name>
<gene>
    <name evidence="1" type="ORF">DFH08DRAFT_727521</name>
</gene>